<dbReference type="Proteomes" id="UP000078454">
    <property type="component" value="Unassembled WGS sequence"/>
</dbReference>
<accession>A0A198AJZ1</accession>
<reference evidence="1 2" key="1">
    <citation type="submission" date="2016-05" db="EMBL/GenBank/DDBJ databases">
        <title>Paenibacillus sp. 1ZS3-15 nov., isolated from the rhizosphere soil.</title>
        <authorList>
            <person name="Zhang X.X."/>
            <person name="Zhang J."/>
        </authorList>
    </citation>
    <scope>NUCLEOTIDE SEQUENCE [LARGE SCALE GENOMIC DNA]</scope>
    <source>
        <strain evidence="1 2">1ZS3-15</strain>
    </source>
</reference>
<proteinExistence type="predicted"/>
<dbReference type="RefSeq" id="WP_068662966.1">
    <property type="nucleotide sequence ID" value="NZ_LYPB01000049.1"/>
</dbReference>
<dbReference type="EMBL" id="LYPB01000049">
    <property type="protein sequence ID" value="OAS21395.1"/>
    <property type="molecule type" value="Genomic_DNA"/>
</dbReference>
<organism evidence="1 2">
    <name type="scientific">Paenibacillus oryzisoli</name>
    <dbReference type="NCBI Taxonomy" id="1850517"/>
    <lineage>
        <taxon>Bacteria</taxon>
        <taxon>Bacillati</taxon>
        <taxon>Bacillota</taxon>
        <taxon>Bacilli</taxon>
        <taxon>Bacillales</taxon>
        <taxon>Paenibacillaceae</taxon>
        <taxon>Paenibacillus</taxon>
    </lineage>
</organism>
<keyword evidence="2" id="KW-1185">Reference proteome</keyword>
<dbReference type="AlphaFoldDB" id="A0A198AJZ1"/>
<evidence type="ECO:0000313" key="2">
    <source>
        <dbReference type="Proteomes" id="UP000078454"/>
    </source>
</evidence>
<protein>
    <submittedName>
        <fullName evidence="1">Uncharacterized protein</fullName>
    </submittedName>
</protein>
<name>A0A198AJZ1_9BACL</name>
<sequence length="285" mass="32192">MRKTGLFLMGLVCLTLLNPFLPQLRAKMSVFSPQDMIRISDYIVVGEIKKDVTTKKRDAENTATHKEVTISIESVLKGDMAQKEIVLQNDIRTDIMRTDGVDFNFPKKGTKVMLLLRNYESSGISLAYANSICVIKKGKVQVYDGMRFGNNDVIFEPNDYEKAYQTFYDKRKREISGETFKPLSVNPEYIIVMKKQPPNKVLGSLVLLGEQANQIVNEINTSHKLIASKSCDPSNDSFDVVVHYKKGLKDRNFTVFNCPGTIDQASGIMIEPGISVQNFDKLFKQ</sequence>
<dbReference type="OrthoDB" id="2597183at2"/>
<evidence type="ECO:0000313" key="1">
    <source>
        <dbReference type="EMBL" id="OAS21395.1"/>
    </source>
</evidence>
<comment type="caution">
    <text evidence="1">The sequence shown here is derived from an EMBL/GenBank/DDBJ whole genome shotgun (WGS) entry which is preliminary data.</text>
</comment>
<gene>
    <name evidence="1" type="ORF">A8708_31505</name>
</gene>